<feature type="transmembrane region" description="Helical" evidence="6">
    <location>
        <begin position="20"/>
        <end position="38"/>
    </location>
</feature>
<dbReference type="InterPro" id="IPR000791">
    <property type="entry name" value="Gpr1/Fun34/SatP-like"/>
</dbReference>
<evidence type="ECO:0000313" key="7">
    <source>
        <dbReference type="EMBL" id="KAJ5553390.1"/>
    </source>
</evidence>
<dbReference type="AlphaFoldDB" id="A0AAD6GKP9"/>
<feature type="transmembrane region" description="Helical" evidence="6">
    <location>
        <begin position="45"/>
        <end position="63"/>
    </location>
</feature>
<feature type="transmembrane region" description="Helical" evidence="6">
    <location>
        <begin position="114"/>
        <end position="133"/>
    </location>
</feature>
<comment type="similarity">
    <text evidence="2">Belongs to the acetate uptake transporter (AceTr) (TC 2.A.96) family.</text>
</comment>
<reference evidence="7 8" key="1">
    <citation type="journal article" date="2023" name="IMA Fungus">
        <title>Comparative genomic study of the Penicillium genus elucidates a diverse pangenome and 15 lateral gene transfer events.</title>
        <authorList>
            <person name="Petersen C."/>
            <person name="Sorensen T."/>
            <person name="Nielsen M.R."/>
            <person name="Sondergaard T.E."/>
            <person name="Sorensen J.L."/>
            <person name="Fitzpatrick D.A."/>
            <person name="Frisvad J.C."/>
            <person name="Nielsen K.L."/>
        </authorList>
    </citation>
    <scope>NUCLEOTIDE SEQUENCE [LARGE SCALE GENOMIC DNA]</scope>
    <source>
        <strain evidence="7 8">IBT 35679</strain>
    </source>
</reference>
<evidence type="ECO:0000256" key="2">
    <source>
        <dbReference type="ARBA" id="ARBA00005587"/>
    </source>
</evidence>
<dbReference type="Proteomes" id="UP001220324">
    <property type="component" value="Unassembled WGS sequence"/>
</dbReference>
<keyword evidence="8" id="KW-1185">Reference proteome</keyword>
<dbReference type="GO" id="GO:0015123">
    <property type="term" value="F:acetate transmembrane transporter activity"/>
    <property type="evidence" value="ECO:0007669"/>
    <property type="project" value="TreeGrafter"/>
</dbReference>
<dbReference type="EMBL" id="JAQIZZ010000002">
    <property type="protein sequence ID" value="KAJ5553390.1"/>
    <property type="molecule type" value="Genomic_DNA"/>
</dbReference>
<evidence type="ECO:0000256" key="5">
    <source>
        <dbReference type="ARBA" id="ARBA00023136"/>
    </source>
</evidence>
<dbReference type="InterPro" id="IPR051633">
    <property type="entry name" value="AceTr"/>
</dbReference>
<feature type="transmembrane region" description="Helical" evidence="6">
    <location>
        <begin position="170"/>
        <end position="190"/>
    </location>
</feature>
<comment type="subcellular location">
    <subcellularLocation>
        <location evidence="1">Membrane</location>
        <topology evidence="1">Multi-pass membrane protein</topology>
    </subcellularLocation>
</comment>
<sequence length="220" mass="23784">QILRLLSHGKYTDFTKSPLGFGAFATTLMTLSLSMMGFRGVSNQTVLIGNLCFLAGIGLLISAQWEMVKGNTFAYTVLAAYGFYYGGYGVMLMPSLGVVQAYGGETAEYHNAFACYQLIWCVLNFFFLLAALPTNIPNIVVYAALELCYIFNCTGHFLQADGRSELADAFTKLAGAFGFVSALAGFYLLAHGLCQDAIPFQIPLCETNGIFRRASSVGGI</sequence>
<proteinExistence type="inferred from homology"/>
<dbReference type="Pfam" id="PF01184">
    <property type="entry name" value="Gpr1_Fun34_YaaH"/>
    <property type="match status" value="1"/>
</dbReference>
<evidence type="ECO:0000313" key="8">
    <source>
        <dbReference type="Proteomes" id="UP001220324"/>
    </source>
</evidence>
<name>A0AAD6GKP9_9EURO</name>
<gene>
    <name evidence="7" type="ORF">N7494_002768</name>
</gene>
<feature type="non-terminal residue" evidence="7">
    <location>
        <position position="1"/>
    </location>
</feature>
<keyword evidence="3 6" id="KW-0812">Transmembrane</keyword>
<feature type="transmembrane region" description="Helical" evidence="6">
    <location>
        <begin position="83"/>
        <end position="102"/>
    </location>
</feature>
<evidence type="ECO:0000256" key="4">
    <source>
        <dbReference type="ARBA" id="ARBA00022989"/>
    </source>
</evidence>
<organism evidence="7 8">
    <name type="scientific">Penicillium frequentans</name>
    <dbReference type="NCBI Taxonomy" id="3151616"/>
    <lineage>
        <taxon>Eukaryota</taxon>
        <taxon>Fungi</taxon>
        <taxon>Dikarya</taxon>
        <taxon>Ascomycota</taxon>
        <taxon>Pezizomycotina</taxon>
        <taxon>Eurotiomycetes</taxon>
        <taxon>Eurotiomycetidae</taxon>
        <taxon>Eurotiales</taxon>
        <taxon>Aspergillaceae</taxon>
        <taxon>Penicillium</taxon>
    </lineage>
</organism>
<accession>A0AAD6GKP9</accession>
<comment type="caution">
    <text evidence="7">The sequence shown here is derived from an EMBL/GenBank/DDBJ whole genome shotgun (WGS) entry which is preliminary data.</text>
</comment>
<dbReference type="PANTHER" id="PTHR31123">
    <property type="entry name" value="ACCUMULATION OF DYADS PROTEIN 2-RELATED"/>
    <property type="match status" value="1"/>
</dbReference>
<dbReference type="PANTHER" id="PTHR31123:SF7">
    <property type="entry name" value="MARVEL DOMAIN-CONTAINING PROTEIN"/>
    <property type="match status" value="1"/>
</dbReference>
<evidence type="ECO:0000256" key="6">
    <source>
        <dbReference type="SAM" id="Phobius"/>
    </source>
</evidence>
<feature type="transmembrane region" description="Helical" evidence="6">
    <location>
        <begin position="139"/>
        <end position="158"/>
    </location>
</feature>
<evidence type="ECO:0000256" key="1">
    <source>
        <dbReference type="ARBA" id="ARBA00004141"/>
    </source>
</evidence>
<evidence type="ECO:0000256" key="3">
    <source>
        <dbReference type="ARBA" id="ARBA00022692"/>
    </source>
</evidence>
<keyword evidence="5 6" id="KW-0472">Membrane</keyword>
<dbReference type="GO" id="GO:0005886">
    <property type="term" value="C:plasma membrane"/>
    <property type="evidence" value="ECO:0007669"/>
    <property type="project" value="TreeGrafter"/>
</dbReference>
<protein>
    <submittedName>
        <fullName evidence="7">Uncharacterized protein</fullName>
    </submittedName>
</protein>
<keyword evidence="4 6" id="KW-1133">Transmembrane helix</keyword>